<gene>
    <name evidence="2" type="ORF">GGP61_002967</name>
</gene>
<dbReference type="PANTHER" id="PTHR30007">
    <property type="entry name" value="PHP DOMAIN PROTEIN"/>
    <property type="match status" value="1"/>
</dbReference>
<organism evidence="2 3">
    <name type="scientific">Salinibacter ruber</name>
    <dbReference type="NCBI Taxonomy" id="146919"/>
    <lineage>
        <taxon>Bacteria</taxon>
        <taxon>Pseudomonadati</taxon>
        <taxon>Rhodothermota</taxon>
        <taxon>Rhodothermia</taxon>
        <taxon>Rhodothermales</taxon>
        <taxon>Salinibacteraceae</taxon>
        <taxon>Salinibacter</taxon>
    </lineage>
</organism>
<dbReference type="PANTHER" id="PTHR30007:SF0">
    <property type="entry name" value="TRANSPOSASE"/>
    <property type="match status" value="1"/>
</dbReference>
<comment type="caution">
    <text evidence="2">The sequence shown here is derived from an EMBL/GenBank/DDBJ whole genome shotgun (WGS) entry which is preliminary data.</text>
</comment>
<dbReference type="InterPro" id="IPR025668">
    <property type="entry name" value="Tnp_DDE_dom"/>
</dbReference>
<dbReference type="Pfam" id="PF13586">
    <property type="entry name" value="DDE_Tnp_1_2"/>
    <property type="match status" value="1"/>
</dbReference>
<sequence>METGPDLPPLELLWANAGYNGAPFAEWAEERGGWTVEIVHEPEDGSFEILPRRWVVERTFAWLYKCRRLRSDFEYLIESVVGFIHAAMLRLVVRRLALLNEHS</sequence>
<accession>A0A9X2Q4D3</accession>
<reference evidence="2" key="1">
    <citation type="submission" date="2022-08" db="EMBL/GenBank/DDBJ databases">
        <title>Genomic Encyclopedia of Type Strains, Phase V (KMG-V): Genome sequencing to study the core and pangenomes of soil and plant-associated prokaryotes.</title>
        <authorList>
            <person name="Whitman W."/>
        </authorList>
    </citation>
    <scope>NUCLEOTIDE SEQUENCE</scope>
    <source>
        <strain evidence="2">SP3049</strain>
    </source>
</reference>
<evidence type="ECO:0000259" key="1">
    <source>
        <dbReference type="Pfam" id="PF13586"/>
    </source>
</evidence>
<proteinExistence type="predicted"/>
<dbReference type="Proteomes" id="UP001155057">
    <property type="component" value="Unassembled WGS sequence"/>
</dbReference>
<evidence type="ECO:0000313" key="3">
    <source>
        <dbReference type="Proteomes" id="UP001155057"/>
    </source>
</evidence>
<name>A0A9X2Q4D3_9BACT</name>
<evidence type="ECO:0000313" key="2">
    <source>
        <dbReference type="EMBL" id="MCS3711334.1"/>
    </source>
</evidence>
<feature type="domain" description="Transposase DDE" evidence="1">
    <location>
        <begin position="13"/>
        <end position="91"/>
    </location>
</feature>
<dbReference type="AlphaFoldDB" id="A0A9X2Q4D3"/>
<protein>
    <submittedName>
        <fullName evidence="2">Transposase</fullName>
    </submittedName>
</protein>
<dbReference type="EMBL" id="JANUAE010000012">
    <property type="protein sequence ID" value="MCS3711334.1"/>
    <property type="molecule type" value="Genomic_DNA"/>
</dbReference>